<dbReference type="InterPro" id="IPR007627">
    <property type="entry name" value="RNA_pol_sigma70_r2"/>
</dbReference>
<gene>
    <name evidence="9" type="ORF">FB470_006278</name>
</gene>
<proteinExistence type="predicted"/>
<reference evidence="9 10" key="1">
    <citation type="submission" date="2023-07" db="EMBL/GenBank/DDBJ databases">
        <title>Sequencing the genomes of 1000 actinobacteria strains.</title>
        <authorList>
            <person name="Klenk H.-P."/>
        </authorList>
    </citation>
    <scope>NUCLEOTIDE SEQUENCE [LARGE SCALE GENOMIC DNA]</scope>
    <source>
        <strain evidence="9 10">DSM 45805</strain>
    </source>
</reference>
<evidence type="ECO:0000259" key="7">
    <source>
        <dbReference type="Pfam" id="PF04542"/>
    </source>
</evidence>
<dbReference type="Pfam" id="PF04539">
    <property type="entry name" value="Sigma70_r3"/>
    <property type="match status" value="1"/>
</dbReference>
<feature type="domain" description="RNA polymerase sigma-70 region 4" evidence="8">
    <location>
        <begin position="212"/>
        <end position="260"/>
    </location>
</feature>
<dbReference type="InterPro" id="IPR013324">
    <property type="entry name" value="RNA_pol_sigma_r3/r4-like"/>
</dbReference>
<feature type="domain" description="RNA polymerase sigma-70 region 3" evidence="6">
    <location>
        <begin position="129"/>
        <end position="191"/>
    </location>
</feature>
<name>A0ABU0F4L5_9PSEU</name>
<dbReference type="NCBIfam" id="NF005514">
    <property type="entry name" value="PRK07122.1"/>
    <property type="match status" value="1"/>
</dbReference>
<dbReference type="Pfam" id="PF04542">
    <property type="entry name" value="Sigma70_r2"/>
    <property type="match status" value="1"/>
</dbReference>
<evidence type="ECO:0000313" key="10">
    <source>
        <dbReference type="Proteomes" id="UP001229651"/>
    </source>
</evidence>
<dbReference type="InterPro" id="IPR007630">
    <property type="entry name" value="RNA_pol_sigma70_r4"/>
</dbReference>
<dbReference type="InterPro" id="IPR014322">
    <property type="entry name" value="RNA_pol_sigma-B/F/G"/>
</dbReference>
<dbReference type="Pfam" id="PF04545">
    <property type="entry name" value="Sigma70_r4"/>
    <property type="match status" value="1"/>
</dbReference>
<dbReference type="EMBL" id="JAUSUT010000001">
    <property type="protein sequence ID" value="MDQ0382284.1"/>
    <property type="molecule type" value="Genomic_DNA"/>
</dbReference>
<keyword evidence="1" id="KW-0805">Transcription regulation</keyword>
<keyword evidence="3" id="KW-0238">DNA-binding</keyword>
<dbReference type="InterPro" id="IPR036388">
    <property type="entry name" value="WH-like_DNA-bd_sf"/>
</dbReference>
<protein>
    <submittedName>
        <fullName evidence="9">RNA polymerase sigma-B factor</fullName>
    </submittedName>
</protein>
<evidence type="ECO:0000256" key="3">
    <source>
        <dbReference type="ARBA" id="ARBA00023125"/>
    </source>
</evidence>
<evidence type="ECO:0000256" key="5">
    <source>
        <dbReference type="SAM" id="MobiDB-lite"/>
    </source>
</evidence>
<dbReference type="SUPFAM" id="SSF88659">
    <property type="entry name" value="Sigma3 and sigma4 domains of RNA polymerase sigma factors"/>
    <property type="match status" value="2"/>
</dbReference>
<evidence type="ECO:0000259" key="6">
    <source>
        <dbReference type="Pfam" id="PF04539"/>
    </source>
</evidence>
<dbReference type="InterPro" id="IPR014284">
    <property type="entry name" value="RNA_pol_sigma-70_dom"/>
</dbReference>
<organism evidence="9 10">
    <name type="scientific">Amycolatopsis thermophila</name>
    <dbReference type="NCBI Taxonomy" id="206084"/>
    <lineage>
        <taxon>Bacteria</taxon>
        <taxon>Bacillati</taxon>
        <taxon>Actinomycetota</taxon>
        <taxon>Actinomycetes</taxon>
        <taxon>Pseudonocardiales</taxon>
        <taxon>Pseudonocardiaceae</taxon>
        <taxon>Amycolatopsis</taxon>
    </lineage>
</organism>
<dbReference type="CDD" id="cd06171">
    <property type="entry name" value="Sigma70_r4"/>
    <property type="match status" value="1"/>
</dbReference>
<evidence type="ECO:0000313" key="9">
    <source>
        <dbReference type="EMBL" id="MDQ0382284.1"/>
    </source>
</evidence>
<dbReference type="Proteomes" id="UP001229651">
    <property type="component" value="Unassembled WGS sequence"/>
</dbReference>
<accession>A0ABU0F4L5</accession>
<keyword evidence="10" id="KW-1185">Reference proteome</keyword>
<sequence>MGTLTETRLAGTVEDNESSGDDTPTFADLAAAAPDDPRRERLRTALVTQYLSVAEHIARRFSGRGEAYEDLLQVARVGLINAVDRFEPDRGTDFLSFAVPTIMGEVRRHFRDASWSVRVPRRLKELHLQIGQASNELGQRLGRAPTPTEIARELDLTPDEVSEGLQAGNAYYAVSVDKPAGEDDEAASLADTLGEEDYGIETVENHEALQPLLRELAPRERTILMLRFFGNMTQTQIAKRVGISQMHVSRLLAQTLQQLRDKLTEEP</sequence>
<dbReference type="Gene3D" id="1.20.120.1810">
    <property type="match status" value="1"/>
</dbReference>
<evidence type="ECO:0000256" key="4">
    <source>
        <dbReference type="ARBA" id="ARBA00023163"/>
    </source>
</evidence>
<dbReference type="NCBIfam" id="TIGR02980">
    <property type="entry name" value="SigBFG"/>
    <property type="match status" value="1"/>
</dbReference>
<comment type="caution">
    <text evidence="9">The sequence shown here is derived from an EMBL/GenBank/DDBJ whole genome shotgun (WGS) entry which is preliminary data.</text>
</comment>
<dbReference type="Gene3D" id="1.10.10.10">
    <property type="entry name" value="Winged helix-like DNA-binding domain superfamily/Winged helix DNA-binding domain"/>
    <property type="match status" value="2"/>
</dbReference>
<dbReference type="SUPFAM" id="SSF88946">
    <property type="entry name" value="Sigma2 domain of RNA polymerase sigma factors"/>
    <property type="match status" value="1"/>
</dbReference>
<feature type="region of interest" description="Disordered" evidence="5">
    <location>
        <begin position="1"/>
        <end position="25"/>
    </location>
</feature>
<keyword evidence="4" id="KW-0804">Transcription</keyword>
<evidence type="ECO:0000256" key="1">
    <source>
        <dbReference type="ARBA" id="ARBA00023015"/>
    </source>
</evidence>
<dbReference type="PANTHER" id="PTHR30385">
    <property type="entry name" value="SIGMA FACTOR F FLAGELLAR"/>
    <property type="match status" value="1"/>
</dbReference>
<dbReference type="PANTHER" id="PTHR30385:SF4">
    <property type="entry name" value="RNA POLYMERASE SIGMA-E FACTOR"/>
    <property type="match status" value="1"/>
</dbReference>
<dbReference type="NCBIfam" id="TIGR02937">
    <property type="entry name" value="sigma70-ECF"/>
    <property type="match status" value="1"/>
</dbReference>
<dbReference type="PRINTS" id="PR00046">
    <property type="entry name" value="SIGMA70FCT"/>
</dbReference>
<dbReference type="InterPro" id="IPR000943">
    <property type="entry name" value="RNA_pol_sigma70"/>
</dbReference>
<evidence type="ECO:0000256" key="2">
    <source>
        <dbReference type="ARBA" id="ARBA00023082"/>
    </source>
</evidence>
<evidence type="ECO:0000259" key="8">
    <source>
        <dbReference type="Pfam" id="PF04545"/>
    </source>
</evidence>
<dbReference type="InterPro" id="IPR013325">
    <property type="entry name" value="RNA_pol_sigma_r2"/>
</dbReference>
<dbReference type="InterPro" id="IPR007624">
    <property type="entry name" value="RNA_pol_sigma70_r3"/>
</dbReference>
<feature type="domain" description="RNA polymerase sigma-70 region 2" evidence="7">
    <location>
        <begin position="46"/>
        <end position="115"/>
    </location>
</feature>
<keyword evidence="2" id="KW-0731">Sigma factor</keyword>